<name>A0A146WVI1_FUNHE</name>
<proteinExistence type="inferred from homology"/>
<evidence type="ECO:0000256" key="1">
    <source>
        <dbReference type="ARBA" id="ARBA00004141"/>
    </source>
</evidence>
<feature type="transmembrane region" description="Helical" evidence="6">
    <location>
        <begin position="12"/>
        <end position="30"/>
    </location>
</feature>
<dbReference type="AlphaFoldDB" id="A0A146WVI1"/>
<dbReference type="Proteomes" id="UP000265000">
    <property type="component" value="Unplaced"/>
</dbReference>
<evidence type="ECO:0000256" key="6">
    <source>
        <dbReference type="SAM" id="Phobius"/>
    </source>
</evidence>
<evidence type="ECO:0000313" key="8">
    <source>
        <dbReference type="Ensembl" id="ENSFHEP00000005478.1"/>
    </source>
</evidence>
<dbReference type="GO" id="GO:0003094">
    <property type="term" value="P:glomerular filtration"/>
    <property type="evidence" value="ECO:0007669"/>
    <property type="project" value="Ensembl"/>
</dbReference>
<evidence type="ECO:0000313" key="7">
    <source>
        <dbReference type="EMBL" id="JAR33903.1"/>
    </source>
</evidence>
<dbReference type="CTD" id="56063"/>
<dbReference type="Pfam" id="PF10639">
    <property type="entry name" value="TMEM234"/>
    <property type="match status" value="1"/>
</dbReference>
<dbReference type="PANTHER" id="PTHR28668">
    <property type="entry name" value="TRANSMEMBRANE PROTEIN 234"/>
    <property type="match status" value="1"/>
</dbReference>
<feature type="transmembrane region" description="Helical" evidence="6">
    <location>
        <begin position="123"/>
        <end position="142"/>
    </location>
</feature>
<evidence type="ECO:0000256" key="5">
    <source>
        <dbReference type="ARBA" id="ARBA00023136"/>
    </source>
</evidence>
<dbReference type="STRING" id="8078.ENSFHEP00000005478"/>
<dbReference type="Ensembl" id="ENSFHET00000007109.1">
    <property type="protein sequence ID" value="ENSFHEP00000005478.1"/>
    <property type="gene ID" value="ENSFHEG00000006435.1"/>
</dbReference>
<keyword evidence="4 6" id="KW-1133">Transmembrane helix</keyword>
<sequence length="157" mass="17187">MRLLDDYRRVDVKMVTIVEVLSLVLVSLLWGCTNPFLKKGCEGLENVTASNRVSQLLAEIKFLLLNLKYLVPFLLNQSGSLVYFYTLSTTDLSLAVPVANSLTFLWTLLTGKLLGEEVGGKQAVVGMLLTMAGITLCVMSSVEGKDTDLVNTSQPQL</sequence>
<dbReference type="GeneTree" id="ENSGT00940000165828"/>
<dbReference type="EMBL" id="GCES01052420">
    <property type="protein sequence ID" value="JAR33903.1"/>
    <property type="molecule type" value="Transcribed_RNA"/>
</dbReference>
<comment type="similarity">
    <text evidence="2">Belongs to the TMEM234 family.</text>
</comment>
<accession>A0A146WVI1</accession>
<dbReference type="PANTHER" id="PTHR28668:SF1">
    <property type="entry name" value="TRANSMEMBRANE PROTEIN 234"/>
    <property type="match status" value="1"/>
</dbReference>
<evidence type="ECO:0000313" key="9">
    <source>
        <dbReference type="Proteomes" id="UP000265000"/>
    </source>
</evidence>
<dbReference type="GO" id="GO:0039021">
    <property type="term" value="P:pronephric glomerulus development"/>
    <property type="evidence" value="ECO:0007669"/>
    <property type="project" value="Ensembl"/>
</dbReference>
<comment type="subcellular location">
    <subcellularLocation>
        <location evidence="1">Membrane</location>
        <topology evidence="1">Multi-pass membrane protein</topology>
    </subcellularLocation>
</comment>
<evidence type="ECO:0000256" key="3">
    <source>
        <dbReference type="ARBA" id="ARBA00022692"/>
    </source>
</evidence>
<dbReference type="Gene3D" id="1.10.3730.20">
    <property type="match status" value="1"/>
</dbReference>
<dbReference type="GeneID" id="105927667"/>
<keyword evidence="3 6" id="KW-0812">Transmembrane</keyword>
<organism evidence="7">
    <name type="scientific">Fundulus heteroclitus</name>
    <name type="common">Killifish</name>
    <name type="synonym">Mummichog</name>
    <dbReference type="NCBI Taxonomy" id="8078"/>
    <lineage>
        <taxon>Eukaryota</taxon>
        <taxon>Metazoa</taxon>
        <taxon>Chordata</taxon>
        <taxon>Craniata</taxon>
        <taxon>Vertebrata</taxon>
        <taxon>Euteleostomi</taxon>
        <taxon>Actinopterygii</taxon>
        <taxon>Neopterygii</taxon>
        <taxon>Teleostei</taxon>
        <taxon>Neoteleostei</taxon>
        <taxon>Acanthomorphata</taxon>
        <taxon>Ovalentaria</taxon>
        <taxon>Atherinomorphae</taxon>
        <taxon>Cyprinodontiformes</taxon>
        <taxon>Fundulidae</taxon>
        <taxon>Fundulus</taxon>
    </lineage>
</organism>
<dbReference type="GO" id="GO:0016020">
    <property type="term" value="C:membrane"/>
    <property type="evidence" value="ECO:0007669"/>
    <property type="project" value="UniProtKB-SubCell"/>
</dbReference>
<keyword evidence="9" id="KW-1185">Reference proteome</keyword>
<dbReference type="OrthoDB" id="43458at2759"/>
<dbReference type="InterPro" id="IPR018908">
    <property type="entry name" value="TMEM234"/>
</dbReference>
<feature type="transmembrane region" description="Helical" evidence="6">
    <location>
        <begin position="69"/>
        <end position="86"/>
    </location>
</feature>
<dbReference type="InterPro" id="IPR037185">
    <property type="entry name" value="EmrE-like"/>
</dbReference>
<feature type="transmembrane region" description="Helical" evidence="6">
    <location>
        <begin position="92"/>
        <end position="111"/>
    </location>
</feature>
<dbReference type="SUPFAM" id="SSF103481">
    <property type="entry name" value="Multidrug resistance efflux transporter EmrE"/>
    <property type="match status" value="1"/>
</dbReference>
<keyword evidence="5 6" id="KW-0472">Membrane</keyword>
<reference evidence="8" key="2">
    <citation type="submission" date="2025-05" db="UniProtKB">
        <authorList>
            <consortium name="Ensembl"/>
        </authorList>
    </citation>
    <scope>IDENTIFICATION</scope>
</reference>
<protein>
    <submittedName>
        <fullName evidence="7 8">Transmembrane protein 234</fullName>
    </submittedName>
</protein>
<evidence type="ECO:0000256" key="2">
    <source>
        <dbReference type="ARBA" id="ARBA00005977"/>
    </source>
</evidence>
<reference evidence="7" key="1">
    <citation type="submission" date="2015-01" db="EMBL/GenBank/DDBJ databases">
        <title>EvidentialGene: Evidence-directed Construction of Complete mRNA Transcriptomes without Genomes.</title>
        <authorList>
            <person name="Gilbert D.G."/>
        </authorList>
    </citation>
    <scope>NUCLEOTIDE SEQUENCE</scope>
</reference>
<evidence type="ECO:0000256" key="4">
    <source>
        <dbReference type="ARBA" id="ARBA00022989"/>
    </source>
</evidence>